<gene>
    <name evidence="9" type="primary">FAM3D</name>
</gene>
<evidence type="ECO:0000256" key="3">
    <source>
        <dbReference type="ARBA" id="ARBA00022525"/>
    </source>
</evidence>
<keyword evidence="4" id="KW-0732">Signal</keyword>
<evidence type="ECO:0000313" key="10">
    <source>
        <dbReference type="Proteomes" id="UP000472268"/>
    </source>
</evidence>
<keyword evidence="5 7" id="KW-0430">Lectin</keyword>
<dbReference type="InterPro" id="IPR039477">
    <property type="entry name" value="ILEI/PANDER_dom"/>
</dbReference>
<dbReference type="PANTHER" id="PTHR14592">
    <property type="entry name" value="UNCHARACTERIZED FAM3"/>
    <property type="match status" value="1"/>
</dbReference>
<dbReference type="PROSITE" id="PS52031">
    <property type="entry name" value="GG_LECTIN"/>
    <property type="match status" value="1"/>
</dbReference>
<dbReference type="Pfam" id="PF15711">
    <property type="entry name" value="ILEI"/>
    <property type="match status" value="1"/>
</dbReference>
<evidence type="ECO:0000256" key="1">
    <source>
        <dbReference type="ARBA" id="ARBA00004613"/>
    </source>
</evidence>
<keyword evidence="10" id="KW-1185">Reference proteome</keyword>
<keyword evidence="3" id="KW-0964">Secreted</keyword>
<organism evidence="9 10">
    <name type="scientific">Suricata suricatta</name>
    <name type="common">Meerkat</name>
    <dbReference type="NCBI Taxonomy" id="37032"/>
    <lineage>
        <taxon>Eukaryota</taxon>
        <taxon>Metazoa</taxon>
        <taxon>Chordata</taxon>
        <taxon>Craniata</taxon>
        <taxon>Vertebrata</taxon>
        <taxon>Euteleostomi</taxon>
        <taxon>Mammalia</taxon>
        <taxon>Eutheria</taxon>
        <taxon>Laurasiatheria</taxon>
        <taxon>Carnivora</taxon>
        <taxon>Feliformia</taxon>
        <taxon>Herpestidae</taxon>
        <taxon>Suricata</taxon>
    </lineage>
</organism>
<dbReference type="Proteomes" id="UP000472268">
    <property type="component" value="Chromosome 12"/>
</dbReference>
<dbReference type="GO" id="GO:0005576">
    <property type="term" value="C:extracellular region"/>
    <property type="evidence" value="ECO:0007669"/>
    <property type="project" value="UniProtKB-SubCell"/>
</dbReference>
<proteinExistence type="inferred from homology"/>
<dbReference type="InterPro" id="IPR039475">
    <property type="entry name" value="ILEI_FAM3C"/>
</dbReference>
<keyword evidence="6" id="KW-1015">Disulfide bond</keyword>
<evidence type="ECO:0000256" key="2">
    <source>
        <dbReference type="ARBA" id="ARBA00010905"/>
    </source>
</evidence>
<feature type="domain" description="ILEI/PANDER" evidence="8">
    <location>
        <begin position="85"/>
        <end position="172"/>
    </location>
</feature>
<comment type="subcellular location">
    <subcellularLocation>
        <location evidence="1">Secreted</location>
    </subcellularLocation>
</comment>
<reference evidence="9" key="3">
    <citation type="submission" date="2025-09" db="UniProtKB">
        <authorList>
            <consortium name="Ensembl"/>
        </authorList>
    </citation>
    <scope>IDENTIFICATION</scope>
</reference>
<dbReference type="AlphaFoldDB" id="A0A673VFA9"/>
<evidence type="ECO:0000256" key="4">
    <source>
        <dbReference type="ARBA" id="ARBA00022729"/>
    </source>
</evidence>
<dbReference type="GO" id="GO:0030246">
    <property type="term" value="F:carbohydrate binding"/>
    <property type="evidence" value="ECO:0007669"/>
    <property type="project" value="UniProtKB-UniRule"/>
</dbReference>
<evidence type="ECO:0000259" key="8">
    <source>
        <dbReference type="Pfam" id="PF15711"/>
    </source>
</evidence>
<sequence>MVANMSLDTAFIEIDLAVPTAREWMGPDLATKEIPVVRTKCGLTKPCPKEFFAFKISSGAANVVGPTMCFENQVIMSPVKNNVGRGLNIALVNGTSGTVLTQKSFDMYSGDVKLLVKFLKEIPEGTLVLVASYDDPGTKMNDETRKLLSSLGSSYAKQLGFRDSWVFLGAKDLKDKSPFEQFLKNNPSKNKYDGWPELLELEGCVPRKIV</sequence>
<dbReference type="InterPro" id="IPR039220">
    <property type="entry name" value="FAM3"/>
</dbReference>
<dbReference type="OMA" id="MCFENQI"/>
<dbReference type="CDD" id="cd13940">
    <property type="entry name" value="ILEI_FAM3C"/>
    <property type="match status" value="1"/>
</dbReference>
<dbReference type="Ensembl" id="ENSSSUT00005041290.1">
    <property type="protein sequence ID" value="ENSSSUP00005036263.1"/>
    <property type="gene ID" value="ENSSSUG00005023185.1"/>
</dbReference>
<evidence type="ECO:0000313" key="9">
    <source>
        <dbReference type="Ensembl" id="ENSSSUP00005036263.1"/>
    </source>
</evidence>
<reference evidence="9 10" key="1">
    <citation type="submission" date="2019-05" db="EMBL/GenBank/DDBJ databases">
        <title>A Chromosome-scale Meerkat (S. suricatta) Genome Assembly.</title>
        <authorList>
            <person name="Dudchenko O."/>
            <person name="Lieberman Aiden E."/>
            <person name="Tung J."/>
            <person name="Barreiro L.B."/>
            <person name="Clutton-Brock T.H."/>
        </authorList>
    </citation>
    <scope>NUCLEOTIDE SEQUENCE [LARGE SCALE GENOMIC DNA]</scope>
</reference>
<name>A0A673VFA9_SURSU</name>
<accession>A0A673VFA9</accession>
<evidence type="ECO:0000256" key="7">
    <source>
        <dbReference type="PROSITE-ProRule" id="PRU01375"/>
    </source>
</evidence>
<evidence type="ECO:0000256" key="5">
    <source>
        <dbReference type="ARBA" id="ARBA00022734"/>
    </source>
</evidence>
<reference evidence="9" key="2">
    <citation type="submission" date="2025-08" db="UniProtKB">
        <authorList>
            <consortium name="Ensembl"/>
        </authorList>
    </citation>
    <scope>IDENTIFICATION</scope>
</reference>
<comment type="similarity">
    <text evidence="2">Belongs to the FAM3 family.</text>
</comment>
<protein>
    <submittedName>
        <fullName evidence="9">Family with sequence similarity 3 member D</fullName>
    </submittedName>
</protein>
<evidence type="ECO:0000256" key="6">
    <source>
        <dbReference type="ARBA" id="ARBA00023157"/>
    </source>
</evidence>